<evidence type="ECO:0000313" key="4">
    <source>
        <dbReference type="Proteomes" id="UP000076925"/>
    </source>
</evidence>
<dbReference type="InterPro" id="IPR039448">
    <property type="entry name" value="Beta_helix"/>
</dbReference>
<dbReference type="InterPro" id="IPR024535">
    <property type="entry name" value="RHGA/B-epi-like_pectate_lyase"/>
</dbReference>
<reference evidence="3 4" key="1">
    <citation type="journal article" date="2013" name="Genome Biol. Evol.">
        <title>Genomes of Stigonematalean cyanobacteria (subsection V) and the evolution of oxygenic photosynthesis from prokaryotes to plastids.</title>
        <authorList>
            <person name="Dagan T."/>
            <person name="Roettger M."/>
            <person name="Stucken K."/>
            <person name="Landan G."/>
            <person name="Koch R."/>
            <person name="Major P."/>
            <person name="Gould S.B."/>
            <person name="Goremykin V.V."/>
            <person name="Rippka R."/>
            <person name="Tandeau de Marsac N."/>
            <person name="Gugger M."/>
            <person name="Lockhart P.J."/>
            <person name="Allen J.F."/>
            <person name="Brune I."/>
            <person name="Maus I."/>
            <person name="Puhler A."/>
            <person name="Martin W.F."/>
        </authorList>
    </citation>
    <scope>NUCLEOTIDE SEQUENCE [LARGE SCALE GENOMIC DNA]</scope>
    <source>
        <strain evidence="3 4">PCC 7110</strain>
    </source>
</reference>
<keyword evidence="4" id="KW-1185">Reference proteome</keyword>
<protein>
    <submittedName>
        <fullName evidence="3">Uncharacterized protein</fullName>
    </submittedName>
</protein>
<dbReference type="AlphaFoldDB" id="A0A139WZ62"/>
<dbReference type="SUPFAM" id="SSF51126">
    <property type="entry name" value="Pectin lyase-like"/>
    <property type="match status" value="1"/>
</dbReference>
<dbReference type="EMBL" id="ANNX02000045">
    <property type="protein sequence ID" value="KYC37745.1"/>
    <property type="molecule type" value="Genomic_DNA"/>
</dbReference>
<proteinExistence type="predicted"/>
<dbReference type="InterPro" id="IPR011050">
    <property type="entry name" value="Pectin_lyase_fold/virulence"/>
</dbReference>
<gene>
    <name evidence="3" type="ORF">WA1_04295</name>
</gene>
<name>A0A139WZ62_9CYAN</name>
<sequence>MLNRRTLIAFISLGSLASVLRLLRKTSLLKAVTKNLHPIQSVQAQILPTDFVNVVDFGPLTSGITNDPNIIAANTATIQSAINSVGTKGGGNVYIPAGQYQVTPPSLTVKEPSSIVINYDNIVLFGDGIGKTVLHSRGDWSVIDGNVVRGHGIMVQGTLNPKQPRKNVVIKNLELSGGINGFTGNNKWPADPMSGDGWDLSHKGIVLDFNTSLDNITIDSVYVHDFRGEVIYGGGDGIQKVILSNSKLHNSNAAMLSIEADLIVTNCEFSQTATAWVENAALSPNKSYYFEQCIFQNSTYHGLVLTLGKFPSIHKHIITNCSFHKSLSGICAFEINNLLIKDNNFYDCDSAFLTSRKNNDIEFVNNKIIGETKPSITANLTGEISNIYIYNNYHFCNERLEKNACIFYFGDFQNIVIEENHFENCRTPEQSTSLTNERPLFRNNQYIKVERRELQGIANFWQKPPYIVEPKCEEIIVHNHTGNPIINVDMSTERYVNGQEVLIIGGASNAQVKFPQSSTTVKCQSDRYLSGKGEQLKLKFQKSDRKWYEVSYKTTM</sequence>
<feature type="domain" description="Rhamnogalacturonase A/B/Epimerase-like pectate lyase" evidence="1">
    <location>
        <begin position="51"/>
        <end position="273"/>
    </location>
</feature>
<dbReference type="Pfam" id="PF13229">
    <property type="entry name" value="Beta_helix"/>
    <property type="match status" value="1"/>
</dbReference>
<dbReference type="Pfam" id="PF12708">
    <property type="entry name" value="Pect-lyase_RHGA_epim"/>
    <property type="match status" value="1"/>
</dbReference>
<dbReference type="Proteomes" id="UP000076925">
    <property type="component" value="Unassembled WGS sequence"/>
</dbReference>
<comment type="caution">
    <text evidence="3">The sequence shown here is derived from an EMBL/GenBank/DDBJ whole genome shotgun (WGS) entry which is preliminary data.</text>
</comment>
<dbReference type="STRING" id="128403.WA1_04295"/>
<evidence type="ECO:0000259" key="1">
    <source>
        <dbReference type="Pfam" id="PF12708"/>
    </source>
</evidence>
<dbReference type="InterPro" id="IPR012334">
    <property type="entry name" value="Pectin_lyas_fold"/>
</dbReference>
<dbReference type="Gene3D" id="2.160.20.10">
    <property type="entry name" value="Single-stranded right-handed beta-helix, Pectin lyase-like"/>
    <property type="match status" value="1"/>
</dbReference>
<feature type="domain" description="Right handed beta helix" evidence="2">
    <location>
        <begin position="288"/>
        <end position="426"/>
    </location>
</feature>
<accession>A0A139WZ62</accession>
<evidence type="ECO:0000259" key="2">
    <source>
        <dbReference type="Pfam" id="PF13229"/>
    </source>
</evidence>
<organism evidence="3 4">
    <name type="scientific">Scytonema hofmannii PCC 7110</name>
    <dbReference type="NCBI Taxonomy" id="128403"/>
    <lineage>
        <taxon>Bacteria</taxon>
        <taxon>Bacillati</taxon>
        <taxon>Cyanobacteriota</taxon>
        <taxon>Cyanophyceae</taxon>
        <taxon>Nostocales</taxon>
        <taxon>Scytonemataceae</taxon>
        <taxon>Scytonema</taxon>
    </lineage>
</organism>
<evidence type="ECO:0000313" key="3">
    <source>
        <dbReference type="EMBL" id="KYC37745.1"/>
    </source>
</evidence>